<dbReference type="GO" id="GO:0003677">
    <property type="term" value="F:DNA binding"/>
    <property type="evidence" value="ECO:0007669"/>
    <property type="project" value="TreeGrafter"/>
</dbReference>
<sequence length="393" mass="42048">MATSLADLFSDNSPPRPVPRARSVTPTSPGGAGGGQRRANHNPLFLSPSASVYSPQRPRRTRYGDDDDDNEDGGNEYDLGLRRSRSASPSRHASGSGSGSGAGRSRPGPRTRSPSPTLDPLNLAALAERAGSDVRIDPRAALRSLDDPFSVQDPFGLGGGTGVMVDGGGGVGVGDEPGTKVRIPRAKVDAERLLGPKGMPALMGVAKKWKPRGKGHEVKDLNRLLDVYQMWAHSMFPRGEFLQTMQRVETVCRTRRMMSAIHGLRDAFEGNDRPRTVDDLDPEDRIMDDHYATNNYDDNLDLDEDDEAALAAAEADAYANANGNGNDTHASASRQALFDPAPDADEPDWDEMAAMEEMEREAAGAADAPPPAPAAAADAPPVLEEDPWEGLYD</sequence>
<dbReference type="GO" id="GO:0006974">
    <property type="term" value="P:DNA damage response"/>
    <property type="evidence" value="ECO:0007669"/>
    <property type="project" value="UniProtKB-KW"/>
</dbReference>
<evidence type="ECO:0000256" key="6">
    <source>
        <dbReference type="RuleBase" id="RU366049"/>
    </source>
</evidence>
<evidence type="ECO:0000256" key="1">
    <source>
        <dbReference type="ARBA" id="ARBA00004123"/>
    </source>
</evidence>
<dbReference type="STRING" id="105984.A0A427Y610"/>
<accession>A0A427Y610</accession>
<dbReference type="GO" id="GO:0000076">
    <property type="term" value="P:DNA replication checkpoint signaling"/>
    <property type="evidence" value="ECO:0007669"/>
    <property type="project" value="UniProtKB-UniRule"/>
</dbReference>
<feature type="compositionally biased region" description="Acidic residues" evidence="7">
    <location>
        <begin position="383"/>
        <end position="393"/>
    </location>
</feature>
<comment type="similarity">
    <text evidence="2 6">Belongs to the CSM3 family.</text>
</comment>
<feature type="compositionally biased region" description="Acidic residues" evidence="7">
    <location>
        <begin position="65"/>
        <end position="75"/>
    </location>
</feature>
<dbReference type="GO" id="GO:0031297">
    <property type="term" value="P:replication fork processing"/>
    <property type="evidence" value="ECO:0007669"/>
    <property type="project" value="UniProtKB-UniRule"/>
</dbReference>
<keyword evidence="4 6" id="KW-0539">Nucleus</keyword>
<organism evidence="9 10">
    <name type="scientific">Apiotrichum porosum</name>
    <dbReference type="NCBI Taxonomy" id="105984"/>
    <lineage>
        <taxon>Eukaryota</taxon>
        <taxon>Fungi</taxon>
        <taxon>Dikarya</taxon>
        <taxon>Basidiomycota</taxon>
        <taxon>Agaricomycotina</taxon>
        <taxon>Tremellomycetes</taxon>
        <taxon>Trichosporonales</taxon>
        <taxon>Trichosporonaceae</taxon>
        <taxon>Apiotrichum</taxon>
    </lineage>
</organism>
<feature type="region of interest" description="Disordered" evidence="7">
    <location>
        <begin position="1"/>
        <end position="120"/>
    </location>
</feature>
<dbReference type="RefSeq" id="XP_028479291.1">
    <property type="nucleotide sequence ID" value="XM_028620319.1"/>
</dbReference>
<dbReference type="Proteomes" id="UP000279236">
    <property type="component" value="Unassembled WGS sequence"/>
</dbReference>
<evidence type="ECO:0000259" key="8">
    <source>
        <dbReference type="Pfam" id="PF07962"/>
    </source>
</evidence>
<dbReference type="GeneID" id="39589309"/>
<evidence type="ECO:0000313" key="9">
    <source>
        <dbReference type="EMBL" id="RSH86506.1"/>
    </source>
</evidence>
<keyword evidence="5 6" id="KW-0131">Cell cycle</keyword>
<dbReference type="GO" id="GO:0031298">
    <property type="term" value="C:replication fork protection complex"/>
    <property type="evidence" value="ECO:0007669"/>
    <property type="project" value="TreeGrafter"/>
</dbReference>
<feature type="domain" description="Chromosome segregation in meiosis protein 3" evidence="8">
    <location>
        <begin position="187"/>
        <end position="267"/>
    </location>
</feature>
<feature type="compositionally biased region" description="Low complexity" evidence="7">
    <location>
        <begin position="86"/>
        <end position="95"/>
    </location>
</feature>
<gene>
    <name evidence="9" type="ORF">EHS24_004766</name>
</gene>
<dbReference type="EMBL" id="RSCE01000002">
    <property type="protein sequence ID" value="RSH86506.1"/>
    <property type="molecule type" value="Genomic_DNA"/>
</dbReference>
<comment type="caution">
    <text evidence="9">The sequence shown here is derived from an EMBL/GenBank/DDBJ whole genome shotgun (WGS) entry which is preliminary data.</text>
</comment>
<name>A0A427Y610_9TREE</name>
<evidence type="ECO:0000256" key="2">
    <source>
        <dbReference type="ARBA" id="ARBA00006075"/>
    </source>
</evidence>
<evidence type="ECO:0000256" key="4">
    <source>
        <dbReference type="ARBA" id="ARBA00023242"/>
    </source>
</evidence>
<evidence type="ECO:0000313" key="10">
    <source>
        <dbReference type="Proteomes" id="UP000279236"/>
    </source>
</evidence>
<dbReference type="GO" id="GO:0043111">
    <property type="term" value="P:replication fork arrest"/>
    <property type="evidence" value="ECO:0007669"/>
    <property type="project" value="TreeGrafter"/>
</dbReference>
<dbReference type="InterPro" id="IPR040038">
    <property type="entry name" value="TIPIN/Csm3/Swi3"/>
</dbReference>
<dbReference type="PANTHER" id="PTHR13220">
    <property type="entry name" value="TIMELESS INTERACTING-RELATED"/>
    <property type="match status" value="1"/>
</dbReference>
<feature type="region of interest" description="Disordered" evidence="7">
    <location>
        <begin position="338"/>
        <end position="393"/>
    </location>
</feature>
<proteinExistence type="inferred from homology"/>
<comment type="subcellular location">
    <subcellularLocation>
        <location evidence="1 6">Nucleus</location>
    </subcellularLocation>
</comment>
<evidence type="ECO:0000256" key="3">
    <source>
        <dbReference type="ARBA" id="ARBA00022763"/>
    </source>
</evidence>
<feature type="compositionally biased region" description="Low complexity" evidence="7">
    <location>
        <begin position="103"/>
        <end position="116"/>
    </location>
</feature>
<dbReference type="OrthoDB" id="437078at2759"/>
<reference evidence="9 10" key="1">
    <citation type="submission" date="2018-11" db="EMBL/GenBank/DDBJ databases">
        <title>Genome sequence of Apiotrichum porosum DSM 27194.</title>
        <authorList>
            <person name="Aliyu H."/>
            <person name="Gorte O."/>
            <person name="Ochsenreither K."/>
        </authorList>
    </citation>
    <scope>NUCLEOTIDE SEQUENCE [LARGE SCALE GENOMIC DNA]</scope>
    <source>
        <strain evidence="9 10">DSM 27194</strain>
    </source>
</reference>
<dbReference type="PANTHER" id="PTHR13220:SF11">
    <property type="entry name" value="TIMELESS-INTERACTING PROTEIN"/>
    <property type="match status" value="1"/>
</dbReference>
<keyword evidence="3 6" id="KW-0227">DNA damage</keyword>
<feature type="compositionally biased region" description="Acidic residues" evidence="7">
    <location>
        <begin position="342"/>
        <end position="359"/>
    </location>
</feature>
<evidence type="ECO:0000256" key="7">
    <source>
        <dbReference type="SAM" id="MobiDB-lite"/>
    </source>
</evidence>
<dbReference type="Pfam" id="PF07962">
    <property type="entry name" value="Swi3"/>
    <property type="match status" value="1"/>
</dbReference>
<comment type="function">
    <text evidence="6">Plays an important role in the control of DNA replication and the maintenance of replication fork stability.</text>
</comment>
<evidence type="ECO:0000256" key="5">
    <source>
        <dbReference type="ARBA" id="ARBA00023306"/>
    </source>
</evidence>
<protein>
    <recommendedName>
        <fullName evidence="6">Chromosome segregation in meiosis protein</fullName>
    </recommendedName>
</protein>
<dbReference type="AlphaFoldDB" id="A0A427Y610"/>
<keyword evidence="10" id="KW-1185">Reference proteome</keyword>
<dbReference type="InterPro" id="IPR012923">
    <property type="entry name" value="Csm3"/>
</dbReference>